<evidence type="ECO:0000256" key="5">
    <source>
        <dbReference type="ARBA" id="ARBA00023136"/>
    </source>
</evidence>
<evidence type="ECO:0000256" key="4">
    <source>
        <dbReference type="ARBA" id="ARBA00022989"/>
    </source>
</evidence>
<comment type="subcellular location">
    <subcellularLocation>
        <location evidence="1">Endomembrane system</location>
        <topology evidence="1">Multi-pass membrane protein</topology>
    </subcellularLocation>
</comment>
<reference evidence="9 10" key="1">
    <citation type="submission" date="2024-09" db="EMBL/GenBank/DDBJ databases">
        <title>Rethinking Asexuality: The Enigmatic Case of Functional Sexual Genes in Lepraria (Stereocaulaceae).</title>
        <authorList>
            <person name="Doellman M."/>
            <person name="Sun Y."/>
            <person name="Barcenas-Pena A."/>
            <person name="Lumbsch H.T."/>
            <person name="Grewe F."/>
        </authorList>
    </citation>
    <scope>NUCLEOTIDE SEQUENCE [LARGE SCALE GENOMIC DNA]</scope>
    <source>
        <strain evidence="9 10">Grewe 0041</strain>
    </source>
</reference>
<keyword evidence="3 7" id="KW-0812">Transmembrane</keyword>
<feature type="transmembrane region" description="Helical" evidence="7">
    <location>
        <begin position="117"/>
        <end position="136"/>
    </location>
</feature>
<evidence type="ECO:0000256" key="3">
    <source>
        <dbReference type="ARBA" id="ARBA00022692"/>
    </source>
</evidence>
<proteinExistence type="predicted"/>
<feature type="region of interest" description="Disordered" evidence="6">
    <location>
        <begin position="1"/>
        <end position="34"/>
    </location>
</feature>
<evidence type="ECO:0000259" key="8">
    <source>
        <dbReference type="PROSITE" id="PS50850"/>
    </source>
</evidence>
<evidence type="ECO:0000256" key="1">
    <source>
        <dbReference type="ARBA" id="ARBA00004127"/>
    </source>
</evidence>
<dbReference type="Gene3D" id="1.20.1250.20">
    <property type="entry name" value="MFS general substrate transporter like domains"/>
    <property type="match status" value="1"/>
</dbReference>
<evidence type="ECO:0000256" key="6">
    <source>
        <dbReference type="SAM" id="MobiDB-lite"/>
    </source>
</evidence>
<dbReference type="Proteomes" id="UP001590951">
    <property type="component" value="Unassembled WGS sequence"/>
</dbReference>
<feature type="transmembrane region" description="Helical" evidence="7">
    <location>
        <begin position="272"/>
        <end position="290"/>
    </location>
</feature>
<dbReference type="SUPFAM" id="SSF103473">
    <property type="entry name" value="MFS general substrate transporter"/>
    <property type="match status" value="1"/>
</dbReference>
<dbReference type="PANTHER" id="PTHR23501:SF191">
    <property type="entry name" value="VACUOLAR BASIC AMINO ACID TRANSPORTER 4"/>
    <property type="match status" value="1"/>
</dbReference>
<name>A0ABR4BG72_9LECA</name>
<feature type="transmembrane region" description="Helical" evidence="7">
    <location>
        <begin position="86"/>
        <end position="105"/>
    </location>
</feature>
<feature type="domain" description="Major facilitator superfamily (MFS) profile" evidence="8">
    <location>
        <begin position="52"/>
        <end position="389"/>
    </location>
</feature>
<organism evidence="9 10">
    <name type="scientific">Lepraria finkii</name>
    <dbReference type="NCBI Taxonomy" id="1340010"/>
    <lineage>
        <taxon>Eukaryota</taxon>
        <taxon>Fungi</taxon>
        <taxon>Dikarya</taxon>
        <taxon>Ascomycota</taxon>
        <taxon>Pezizomycotina</taxon>
        <taxon>Lecanoromycetes</taxon>
        <taxon>OSLEUM clade</taxon>
        <taxon>Lecanoromycetidae</taxon>
        <taxon>Lecanorales</taxon>
        <taxon>Lecanorineae</taxon>
        <taxon>Stereocaulaceae</taxon>
        <taxon>Lepraria</taxon>
    </lineage>
</organism>
<dbReference type="Pfam" id="PF07690">
    <property type="entry name" value="MFS_1"/>
    <property type="match status" value="1"/>
</dbReference>
<sequence length="389" mass="41809">MRPPIADDQNSRGDEEESPLLPKVSTPSSQQEDKVLKEAKAEEISSSKLKWIMTSVWIGTFCAGLDGTLIATLGSSIATEFHTLPLLAWLATAYLVATAATQPLAGKLTDIYSRRNGLLLCNPLFAIGNLICGIAQDPSMIILGRALAGLGGGGLNTISTIVASDLTSPCRRSLWQGISNVCWSLGNGLGDVFGGFINDVWDWRLAFLVQLPLTLASVVMIYIHVEKPEMLEGQSRLERVGFLRSSLLIATLVLFLMGLNSGGNIVPWIHPLALTALPFSAVLFCAFVTVEEKVAREPVVSVGLILDRTVAGGRLTNWFFIMIAYGLGFYMVIFFRVRGLSATGAGASLIPFSITTAVGSLGVGMITNRTGKYKWLNISILLLMLLATS</sequence>
<feature type="transmembrane region" description="Helical" evidence="7">
    <location>
        <begin position="142"/>
        <end position="162"/>
    </location>
</feature>
<feature type="transmembrane region" description="Helical" evidence="7">
    <location>
        <begin position="318"/>
        <end position="337"/>
    </location>
</feature>
<dbReference type="PANTHER" id="PTHR23501">
    <property type="entry name" value="MAJOR FACILITATOR SUPERFAMILY"/>
    <property type="match status" value="1"/>
</dbReference>
<comment type="caution">
    <text evidence="9">The sequence shown here is derived from an EMBL/GenBank/DDBJ whole genome shotgun (WGS) entry which is preliminary data.</text>
</comment>
<dbReference type="InterPro" id="IPR036259">
    <property type="entry name" value="MFS_trans_sf"/>
</dbReference>
<keyword evidence="10" id="KW-1185">Reference proteome</keyword>
<dbReference type="InterPro" id="IPR011701">
    <property type="entry name" value="MFS"/>
</dbReference>
<evidence type="ECO:0000256" key="7">
    <source>
        <dbReference type="SAM" id="Phobius"/>
    </source>
</evidence>
<gene>
    <name evidence="9" type="ORF">ABVK25_003134</name>
</gene>
<keyword evidence="5 7" id="KW-0472">Membrane</keyword>
<feature type="transmembrane region" description="Helical" evidence="7">
    <location>
        <begin position="246"/>
        <end position="266"/>
    </location>
</feature>
<dbReference type="PROSITE" id="PS50850">
    <property type="entry name" value="MFS"/>
    <property type="match status" value="1"/>
</dbReference>
<keyword evidence="4 7" id="KW-1133">Transmembrane helix</keyword>
<feature type="transmembrane region" description="Helical" evidence="7">
    <location>
        <begin position="349"/>
        <end position="367"/>
    </location>
</feature>
<accession>A0ABR4BG72</accession>
<protein>
    <recommendedName>
        <fullName evidence="8">Major facilitator superfamily (MFS) profile domain-containing protein</fullName>
    </recommendedName>
</protein>
<dbReference type="InterPro" id="IPR020846">
    <property type="entry name" value="MFS_dom"/>
</dbReference>
<evidence type="ECO:0000313" key="10">
    <source>
        <dbReference type="Proteomes" id="UP001590951"/>
    </source>
</evidence>
<evidence type="ECO:0000313" key="9">
    <source>
        <dbReference type="EMBL" id="KAL2056740.1"/>
    </source>
</evidence>
<keyword evidence="2" id="KW-0813">Transport</keyword>
<feature type="transmembrane region" description="Helical" evidence="7">
    <location>
        <begin position="203"/>
        <end position="225"/>
    </location>
</feature>
<feature type="transmembrane region" description="Helical" evidence="7">
    <location>
        <begin position="51"/>
        <end position="74"/>
    </location>
</feature>
<dbReference type="EMBL" id="JBHFEH010000007">
    <property type="protein sequence ID" value="KAL2056740.1"/>
    <property type="molecule type" value="Genomic_DNA"/>
</dbReference>
<evidence type="ECO:0000256" key="2">
    <source>
        <dbReference type="ARBA" id="ARBA00022448"/>
    </source>
</evidence>